<dbReference type="InterPro" id="IPR011777">
    <property type="entry name" value="Geranylgeranyl_Rdtase_fam"/>
</dbReference>
<reference evidence="2 3" key="1">
    <citation type="journal article" date="2019" name="Int. J. Syst. Evol. Microbiol.">
        <title>The Global Catalogue of Microorganisms (GCM) 10K type strain sequencing project: providing services to taxonomists for standard genome sequencing and annotation.</title>
        <authorList>
            <consortium name="The Broad Institute Genomics Platform"/>
            <consortium name="The Broad Institute Genome Sequencing Center for Infectious Disease"/>
            <person name="Wu L."/>
            <person name="Ma J."/>
        </authorList>
    </citation>
    <scope>NUCLEOTIDE SEQUENCE [LARGE SCALE GENOMIC DNA]</scope>
    <source>
        <strain evidence="2 3">JCM 13250</strain>
    </source>
</reference>
<evidence type="ECO:0000313" key="3">
    <source>
        <dbReference type="Proteomes" id="UP001500218"/>
    </source>
</evidence>
<sequence length="374" mass="39653">MSEMDMWDVVVVGAGPAGLSAAHAAASAGARTLVLERAEHPRYKTCGGGLIGTSLAALPAGFAVPARDVVHRVTFTHAGHRAVTRTSTRPLVSMVARTEFDDALRAAAASAGAEVHQRVTVRALSETPDGVRVRLGDGTAVTGRVVVGADGSGGVTSRHVGVAYSQVDLGLEVELPADAAQREAWRGRLLIDWGPLPGSYGWVFPKDDYLTVGVIAARGSGGETKDYLAAFVRQLGLSGIEPLHDSGHLTRCRTDDSPLRRGRVLVAGDAAGLLEPWTREGISFALRSGALAGAAAARDDLPGYERAVAETLVPTMRAGRAILDAFTRRPRLFHRVIATRPGWRAFQAFCRGEQAPERWLARPLVRAAVTRLGR</sequence>
<dbReference type="Proteomes" id="UP001500218">
    <property type="component" value="Unassembled WGS sequence"/>
</dbReference>
<dbReference type="NCBIfam" id="TIGR02032">
    <property type="entry name" value="GG-red-SF"/>
    <property type="match status" value="1"/>
</dbReference>
<evidence type="ECO:0000259" key="1">
    <source>
        <dbReference type="Pfam" id="PF01494"/>
    </source>
</evidence>
<proteinExistence type="predicted"/>
<dbReference type="PANTHER" id="PTHR42685">
    <property type="entry name" value="GERANYLGERANYL DIPHOSPHATE REDUCTASE"/>
    <property type="match status" value="1"/>
</dbReference>
<dbReference type="PRINTS" id="PR00420">
    <property type="entry name" value="RNGMNOXGNASE"/>
</dbReference>
<dbReference type="Pfam" id="PF01494">
    <property type="entry name" value="FAD_binding_3"/>
    <property type="match status" value="1"/>
</dbReference>
<dbReference type="SUPFAM" id="SSF51905">
    <property type="entry name" value="FAD/NAD(P)-binding domain"/>
    <property type="match status" value="1"/>
</dbReference>
<comment type="caution">
    <text evidence="2">The sequence shown here is derived from an EMBL/GenBank/DDBJ whole genome shotgun (WGS) entry which is preliminary data.</text>
</comment>
<dbReference type="InterPro" id="IPR050407">
    <property type="entry name" value="Geranylgeranyl_reductase"/>
</dbReference>
<dbReference type="InterPro" id="IPR036188">
    <property type="entry name" value="FAD/NAD-bd_sf"/>
</dbReference>
<dbReference type="InterPro" id="IPR002938">
    <property type="entry name" value="FAD-bd"/>
</dbReference>
<dbReference type="Gene3D" id="3.50.50.60">
    <property type="entry name" value="FAD/NAD(P)-binding domain"/>
    <property type="match status" value="1"/>
</dbReference>
<organism evidence="2 3">
    <name type="scientific">Luedemannella flava</name>
    <dbReference type="NCBI Taxonomy" id="349316"/>
    <lineage>
        <taxon>Bacteria</taxon>
        <taxon>Bacillati</taxon>
        <taxon>Actinomycetota</taxon>
        <taxon>Actinomycetes</taxon>
        <taxon>Micromonosporales</taxon>
        <taxon>Micromonosporaceae</taxon>
        <taxon>Luedemannella</taxon>
    </lineage>
</organism>
<feature type="domain" description="FAD-binding" evidence="1">
    <location>
        <begin position="8"/>
        <end position="284"/>
    </location>
</feature>
<protein>
    <submittedName>
        <fullName evidence="2">Geranylgeranyl reductase family protein</fullName>
    </submittedName>
</protein>
<dbReference type="EMBL" id="BAAALT010000164">
    <property type="protein sequence ID" value="GAA1819379.1"/>
    <property type="molecule type" value="Genomic_DNA"/>
</dbReference>
<dbReference type="PANTHER" id="PTHR42685:SF22">
    <property type="entry name" value="CONDITIONED MEDIUM FACTOR RECEPTOR 1"/>
    <property type="match status" value="1"/>
</dbReference>
<evidence type="ECO:0000313" key="2">
    <source>
        <dbReference type="EMBL" id="GAA1819379.1"/>
    </source>
</evidence>
<gene>
    <name evidence="2" type="ORF">GCM10009682_44940</name>
</gene>
<keyword evidence="3" id="KW-1185">Reference proteome</keyword>
<accession>A0ABN2MBN0</accession>
<name>A0ABN2MBN0_9ACTN</name>